<feature type="region of interest" description="Disordered" evidence="1">
    <location>
        <begin position="1"/>
        <end position="34"/>
    </location>
</feature>
<feature type="compositionally biased region" description="Polar residues" evidence="1">
    <location>
        <begin position="89"/>
        <end position="104"/>
    </location>
</feature>
<dbReference type="PANTHER" id="PTHR38593:SF1">
    <property type="entry name" value="BLR2558 PROTEIN"/>
    <property type="match status" value="1"/>
</dbReference>
<name>A0ABX5MGS4_9BURK</name>
<dbReference type="InterPro" id="IPR025419">
    <property type="entry name" value="DUF4142"/>
</dbReference>
<dbReference type="Pfam" id="PF13628">
    <property type="entry name" value="DUF4142"/>
    <property type="match status" value="1"/>
</dbReference>
<keyword evidence="4" id="KW-1185">Reference proteome</keyword>
<gene>
    <name evidence="3" type="ORF">C7400_13222</name>
</gene>
<dbReference type="EMBL" id="QJJV01000032">
    <property type="protein sequence ID" value="PXX07043.1"/>
    <property type="molecule type" value="Genomic_DNA"/>
</dbReference>
<sequence length="104" mass="11382">MIDHTKPAAQLKMAAPHGVKVPKDNSDTSVPDSLRPLRDKEFYQAYAQKAGVEGHKEAIDAFRKEISSDGQNAKLKSTAQKALPKIQKHSNMAQTLAQKMGSPQ</sequence>
<evidence type="ECO:0000259" key="2">
    <source>
        <dbReference type="Pfam" id="PF13628"/>
    </source>
</evidence>
<feature type="region of interest" description="Disordered" evidence="1">
    <location>
        <begin position="81"/>
        <end position="104"/>
    </location>
</feature>
<comment type="caution">
    <text evidence="3">The sequence shown here is derived from an EMBL/GenBank/DDBJ whole genome shotgun (WGS) entry which is preliminary data.</text>
</comment>
<feature type="domain" description="DUF4142" evidence="2">
    <location>
        <begin position="3"/>
        <end position="96"/>
    </location>
</feature>
<protein>
    <submittedName>
        <fullName evidence="3">Uncharacterized protein DUF4142</fullName>
    </submittedName>
</protein>
<proteinExistence type="predicted"/>
<evidence type="ECO:0000313" key="3">
    <source>
        <dbReference type="EMBL" id="PXX07043.1"/>
    </source>
</evidence>
<evidence type="ECO:0000256" key="1">
    <source>
        <dbReference type="SAM" id="MobiDB-lite"/>
    </source>
</evidence>
<organism evidence="3 4">
    <name type="scientific">Paraburkholderia tropica</name>
    <dbReference type="NCBI Taxonomy" id="92647"/>
    <lineage>
        <taxon>Bacteria</taxon>
        <taxon>Pseudomonadati</taxon>
        <taxon>Pseudomonadota</taxon>
        <taxon>Betaproteobacteria</taxon>
        <taxon>Burkholderiales</taxon>
        <taxon>Burkholderiaceae</taxon>
        <taxon>Paraburkholderia</taxon>
    </lineage>
</organism>
<reference evidence="3 4" key="1">
    <citation type="submission" date="2018-05" db="EMBL/GenBank/DDBJ databases">
        <title>Genomic Encyclopedia of Type Strains, Phase IV (KMG-V): Genome sequencing to study the core and pangenomes of soil and plant-associated prokaryotes.</title>
        <authorList>
            <person name="Whitman W."/>
        </authorList>
    </citation>
    <scope>NUCLEOTIDE SEQUENCE [LARGE SCALE GENOMIC DNA]</scope>
    <source>
        <strain evidence="3 4">SIr-6563</strain>
    </source>
</reference>
<evidence type="ECO:0000313" key="4">
    <source>
        <dbReference type="Proteomes" id="UP000247515"/>
    </source>
</evidence>
<accession>A0ABX5MGS4</accession>
<dbReference type="PANTHER" id="PTHR38593">
    <property type="entry name" value="BLR2558 PROTEIN"/>
    <property type="match status" value="1"/>
</dbReference>
<dbReference type="Proteomes" id="UP000247515">
    <property type="component" value="Unassembled WGS sequence"/>
</dbReference>